<sequence>MRTPTPGPDRPAEFKPKNDGEYVANVAAHTQRKTRKHETVIREYGKFLQGLEPVLKGWVGDLV</sequence>
<comment type="caution">
    <text evidence="1">The sequence shown here is derived from an EMBL/GenBank/DDBJ whole genome shotgun (WGS) entry which is preliminary data.</text>
</comment>
<organism evidence="1 2">
    <name type="scientific">Actinoallomurus oryzae</name>
    <dbReference type="NCBI Taxonomy" id="502180"/>
    <lineage>
        <taxon>Bacteria</taxon>
        <taxon>Bacillati</taxon>
        <taxon>Actinomycetota</taxon>
        <taxon>Actinomycetes</taxon>
        <taxon>Streptosporangiales</taxon>
        <taxon>Thermomonosporaceae</taxon>
        <taxon>Actinoallomurus</taxon>
    </lineage>
</organism>
<name>A0ABP8PH57_9ACTN</name>
<proteinExistence type="predicted"/>
<gene>
    <name evidence="1" type="ORF">GCM10023191_012650</name>
</gene>
<evidence type="ECO:0000313" key="1">
    <source>
        <dbReference type="EMBL" id="GAA4486456.1"/>
    </source>
</evidence>
<accession>A0ABP8PH57</accession>
<dbReference type="EMBL" id="BAABHF010000010">
    <property type="protein sequence ID" value="GAA4486456.1"/>
    <property type="molecule type" value="Genomic_DNA"/>
</dbReference>
<protein>
    <recommendedName>
        <fullName evidence="3">Transposase</fullName>
    </recommendedName>
</protein>
<reference evidence="2" key="1">
    <citation type="journal article" date="2019" name="Int. J. Syst. Evol. Microbiol.">
        <title>The Global Catalogue of Microorganisms (GCM) 10K type strain sequencing project: providing services to taxonomists for standard genome sequencing and annotation.</title>
        <authorList>
            <consortium name="The Broad Institute Genomics Platform"/>
            <consortium name="The Broad Institute Genome Sequencing Center for Infectious Disease"/>
            <person name="Wu L."/>
            <person name="Ma J."/>
        </authorList>
    </citation>
    <scope>NUCLEOTIDE SEQUENCE [LARGE SCALE GENOMIC DNA]</scope>
    <source>
        <strain evidence="2">JCM 17933</strain>
    </source>
</reference>
<keyword evidence="2" id="KW-1185">Reference proteome</keyword>
<dbReference type="Proteomes" id="UP001500503">
    <property type="component" value="Unassembled WGS sequence"/>
</dbReference>
<evidence type="ECO:0000313" key="2">
    <source>
        <dbReference type="Proteomes" id="UP001500503"/>
    </source>
</evidence>
<evidence type="ECO:0008006" key="3">
    <source>
        <dbReference type="Google" id="ProtNLM"/>
    </source>
</evidence>